<feature type="domain" description="HTH cro/C1-type" evidence="1">
    <location>
        <begin position="46"/>
        <end position="93"/>
    </location>
</feature>
<evidence type="ECO:0000313" key="2">
    <source>
        <dbReference type="EMBL" id="NNG34622.1"/>
    </source>
</evidence>
<dbReference type="PANTHER" id="PTHR35010">
    <property type="entry name" value="BLL4672 PROTEIN-RELATED"/>
    <property type="match status" value="1"/>
</dbReference>
<protein>
    <submittedName>
        <fullName evidence="2">Helix-turn-helix domain-containing protein</fullName>
    </submittedName>
</protein>
<dbReference type="InterPro" id="IPR010982">
    <property type="entry name" value="Lambda_DNA-bd_dom_sf"/>
</dbReference>
<dbReference type="Proteomes" id="UP000562984">
    <property type="component" value="Unassembled WGS sequence"/>
</dbReference>
<proteinExistence type="predicted"/>
<evidence type="ECO:0000313" key="3">
    <source>
        <dbReference type="Proteomes" id="UP000562984"/>
    </source>
</evidence>
<gene>
    <name evidence="2" type="ORF">HKD39_02575</name>
</gene>
<comment type="caution">
    <text evidence="2">The sequence shown here is derived from an EMBL/GenBank/DDBJ whole genome shotgun (WGS) entry which is preliminary data.</text>
</comment>
<dbReference type="Pfam" id="PF17765">
    <property type="entry name" value="MLTR_LBD"/>
    <property type="match status" value="1"/>
</dbReference>
<dbReference type="EMBL" id="JABEND010000001">
    <property type="protein sequence ID" value="NNG34622.1"/>
    <property type="molecule type" value="Genomic_DNA"/>
</dbReference>
<dbReference type="RefSeq" id="WP_171198229.1">
    <property type="nucleotide sequence ID" value="NZ_JABEND010000001.1"/>
</dbReference>
<keyword evidence="3" id="KW-1185">Reference proteome</keyword>
<dbReference type="GO" id="GO:0003677">
    <property type="term" value="F:DNA binding"/>
    <property type="evidence" value="ECO:0007669"/>
    <property type="project" value="InterPro"/>
</dbReference>
<evidence type="ECO:0000259" key="1">
    <source>
        <dbReference type="PROSITE" id="PS50943"/>
    </source>
</evidence>
<dbReference type="SUPFAM" id="SSF47413">
    <property type="entry name" value="lambda repressor-like DNA-binding domains"/>
    <property type="match status" value="1"/>
</dbReference>
<dbReference type="SMART" id="SM00530">
    <property type="entry name" value="HTH_XRE"/>
    <property type="match status" value="1"/>
</dbReference>
<dbReference type="InterPro" id="IPR001387">
    <property type="entry name" value="Cro/C1-type_HTH"/>
</dbReference>
<dbReference type="Gene3D" id="3.30.450.180">
    <property type="match status" value="1"/>
</dbReference>
<reference evidence="2 3" key="1">
    <citation type="submission" date="2020-05" db="EMBL/GenBank/DDBJ databases">
        <title>Nakamurella sp. DB0629 isolated from air conditioner.</title>
        <authorList>
            <person name="Kim D.H."/>
            <person name="Kim D.-U."/>
        </authorList>
    </citation>
    <scope>NUCLEOTIDE SEQUENCE [LARGE SCALE GENOMIC DNA]</scope>
    <source>
        <strain evidence="2 3">DB0629</strain>
    </source>
</reference>
<dbReference type="Gene3D" id="1.10.260.40">
    <property type="entry name" value="lambda repressor-like DNA-binding domains"/>
    <property type="match status" value="1"/>
</dbReference>
<sequence>MAEPSGSSGPAAAARSDLGAFLRARRESLDPKDFAFPSTGRRRTSGLRREEVATLAAVSVTYYTYLEQGRERHPSAQVLAALGAALRLSPAERNHLATLAGRGVPAAAAPNEPSPGALHPLLTALVDRWDPSPAYITGPTFDVLASNASCRYWWTDWDVLPSAQRNMLWWMFTDPVARQRFPEWESEAAKLLARFRATAVRHPTDARFDELTDRLLAASPQARRWWAGQQVRGYGSGRKLLTQPDRPGTVVTFEHTVLLAADVADTKLVVFQRLPEDGDNAAAGRS</sequence>
<dbReference type="InterPro" id="IPR041413">
    <property type="entry name" value="MLTR_LBD"/>
</dbReference>
<dbReference type="PROSITE" id="PS50943">
    <property type="entry name" value="HTH_CROC1"/>
    <property type="match status" value="1"/>
</dbReference>
<dbReference type="AlphaFoldDB" id="A0A849ACM7"/>
<organism evidence="2 3">
    <name type="scientific">Nakamurella aerolata</name>
    <dbReference type="NCBI Taxonomy" id="1656892"/>
    <lineage>
        <taxon>Bacteria</taxon>
        <taxon>Bacillati</taxon>
        <taxon>Actinomycetota</taxon>
        <taxon>Actinomycetes</taxon>
        <taxon>Nakamurellales</taxon>
        <taxon>Nakamurellaceae</taxon>
        <taxon>Nakamurella</taxon>
    </lineage>
</organism>
<accession>A0A849ACM7</accession>
<dbReference type="Pfam" id="PF13560">
    <property type="entry name" value="HTH_31"/>
    <property type="match status" value="1"/>
</dbReference>
<name>A0A849ACM7_9ACTN</name>